<organism evidence="2 3">
    <name type="scientific">Serinibacter salmoneus</name>
    <dbReference type="NCBI Taxonomy" id="556530"/>
    <lineage>
        <taxon>Bacteria</taxon>
        <taxon>Bacillati</taxon>
        <taxon>Actinomycetota</taxon>
        <taxon>Actinomycetes</taxon>
        <taxon>Micrococcales</taxon>
        <taxon>Beutenbergiaceae</taxon>
        <taxon>Serinibacter</taxon>
    </lineage>
</organism>
<comment type="caution">
    <text evidence="2">The sequence shown here is derived from an EMBL/GenBank/DDBJ whole genome shotgun (WGS) entry which is preliminary data.</text>
</comment>
<dbReference type="Proteomes" id="UP000224915">
    <property type="component" value="Unassembled WGS sequence"/>
</dbReference>
<keyword evidence="3" id="KW-1185">Reference proteome</keyword>
<reference evidence="2 3" key="1">
    <citation type="submission" date="2017-10" db="EMBL/GenBank/DDBJ databases">
        <title>Sequencing the genomes of 1000 actinobacteria strains.</title>
        <authorList>
            <person name="Klenk H.-P."/>
        </authorList>
    </citation>
    <scope>NUCLEOTIDE SEQUENCE [LARGE SCALE GENOMIC DNA]</scope>
    <source>
        <strain evidence="2 3">DSM 21801</strain>
    </source>
</reference>
<proteinExistence type="predicted"/>
<evidence type="ECO:0000256" key="1">
    <source>
        <dbReference type="SAM" id="MobiDB-lite"/>
    </source>
</evidence>
<dbReference type="EMBL" id="PDJD01000001">
    <property type="protein sequence ID" value="PFG18550.1"/>
    <property type="molecule type" value="Genomic_DNA"/>
</dbReference>
<evidence type="ECO:0000313" key="2">
    <source>
        <dbReference type="EMBL" id="PFG18550.1"/>
    </source>
</evidence>
<evidence type="ECO:0000313" key="3">
    <source>
        <dbReference type="Proteomes" id="UP000224915"/>
    </source>
</evidence>
<dbReference type="RefSeq" id="WP_098467808.1">
    <property type="nucleotide sequence ID" value="NZ_PDJD01000001.1"/>
</dbReference>
<gene>
    <name evidence="2" type="ORF">ATL40_0090</name>
</gene>
<feature type="compositionally biased region" description="Polar residues" evidence="1">
    <location>
        <begin position="1"/>
        <end position="10"/>
    </location>
</feature>
<accession>A0A2A9CY58</accession>
<dbReference type="AlphaFoldDB" id="A0A2A9CY58"/>
<dbReference type="OrthoDB" id="5148398at2"/>
<protein>
    <submittedName>
        <fullName evidence="2">Uncharacterized protein</fullName>
    </submittedName>
</protein>
<name>A0A2A9CY58_9MICO</name>
<sequence length="94" mass="10529">MTGEGTQIPTPLSEADLPRSEEEIDAALVRLIAETEAAVTRLQAELADRRANQAQHEEIERLEHHLAEATVSWAKVKEFFEEVLRDLAHRGGTQ</sequence>
<feature type="region of interest" description="Disordered" evidence="1">
    <location>
        <begin position="1"/>
        <end position="20"/>
    </location>
</feature>